<dbReference type="EC" id="3.2.1.131" evidence="8"/>
<dbReference type="GO" id="GO:0005576">
    <property type="term" value="C:extracellular region"/>
    <property type="evidence" value="ECO:0007669"/>
    <property type="project" value="InterPro"/>
</dbReference>
<dbReference type="SUPFAM" id="SSF51445">
    <property type="entry name" value="(Trans)glycosidases"/>
    <property type="match status" value="1"/>
</dbReference>
<evidence type="ECO:0000259" key="11">
    <source>
        <dbReference type="Pfam" id="PF07488"/>
    </source>
</evidence>
<dbReference type="Proteomes" id="UP000245412">
    <property type="component" value="Unassembled WGS sequence"/>
</dbReference>
<evidence type="ECO:0000256" key="1">
    <source>
        <dbReference type="ARBA" id="ARBA00008833"/>
    </source>
</evidence>
<name>A0AB73T2G7_9FIRM</name>
<dbReference type="Gene3D" id="3.90.1330.10">
    <property type="entry name" value="Alpha-glucuronidase, C-terminal domain"/>
    <property type="match status" value="1"/>
</dbReference>
<dbReference type="AlphaFoldDB" id="A0AB73T2G7"/>
<dbReference type="GO" id="GO:0046559">
    <property type="term" value="F:alpha-glucuronidase activity"/>
    <property type="evidence" value="ECO:0007669"/>
    <property type="project" value="InterPro"/>
</dbReference>
<evidence type="ECO:0000256" key="8">
    <source>
        <dbReference type="RuleBase" id="RU361198"/>
    </source>
</evidence>
<dbReference type="InterPro" id="IPR011099">
    <property type="entry name" value="Glyco_hydro_67_C"/>
</dbReference>
<dbReference type="InterPro" id="IPR005154">
    <property type="entry name" value="Glyco_hydro_67_aGlcAse_N"/>
</dbReference>
<dbReference type="EMBL" id="QGGY01000009">
    <property type="protein sequence ID" value="PWJ74403.1"/>
    <property type="molecule type" value="Genomic_DNA"/>
</dbReference>
<keyword evidence="13" id="KW-1185">Reference proteome</keyword>
<proteinExistence type="inferred from homology"/>
<keyword evidence="5 8" id="KW-0326">Glycosidase</keyword>
<evidence type="ECO:0000259" key="10">
    <source>
        <dbReference type="Pfam" id="PF07477"/>
    </source>
</evidence>
<comment type="catalytic activity">
    <reaction evidence="8">
        <text>Hydrolysis of (1-&gt;2)-alpha-D-(4-O-methyl)glucuronosyl links in the main chain of hardwood xylans.</text>
        <dbReference type="EC" id="3.2.1.131"/>
    </reaction>
</comment>
<reference evidence="12 13" key="1">
    <citation type="submission" date="2018-05" db="EMBL/GenBank/DDBJ databases">
        <authorList>
            <person name="Goeker M."/>
            <person name="Huntemann M."/>
            <person name="Clum A."/>
            <person name="Pillay M."/>
            <person name="Palaniappan K."/>
            <person name="Varghese N."/>
            <person name="Mikhailova N."/>
            <person name="Stamatis D."/>
            <person name="Reddy T."/>
            <person name="Daum C."/>
            <person name="Shapiro N."/>
            <person name="Ivanova N."/>
            <person name="Kyrpides N."/>
            <person name="Woyke T."/>
        </authorList>
    </citation>
    <scope>NUCLEOTIDE SEQUENCE [LARGE SCALE GENOMIC DNA]</scope>
    <source>
        <strain evidence="12 13">DSM 26524</strain>
    </source>
</reference>
<dbReference type="PIRSF" id="PIRSF029900">
    <property type="entry name" value="Alpha-glucuronds"/>
    <property type="match status" value="1"/>
</dbReference>
<evidence type="ECO:0000256" key="7">
    <source>
        <dbReference type="PIRSR" id="PIRSR029900-1"/>
    </source>
</evidence>
<evidence type="ECO:0000256" key="6">
    <source>
        <dbReference type="ARBA" id="ARBA00023326"/>
    </source>
</evidence>
<dbReference type="InterPro" id="IPR037054">
    <property type="entry name" value="A-glucoronidase_C_sf"/>
</dbReference>
<evidence type="ECO:0000313" key="13">
    <source>
        <dbReference type="Proteomes" id="UP000245412"/>
    </source>
</evidence>
<feature type="active site" description="Proton acceptor" evidence="7">
    <location>
        <position position="347"/>
    </location>
</feature>
<keyword evidence="4 8" id="KW-0119">Carbohydrate metabolism</keyword>
<dbReference type="Gene3D" id="3.20.20.80">
    <property type="entry name" value="Glycosidases"/>
    <property type="match status" value="1"/>
</dbReference>
<gene>
    <name evidence="12" type="ORF">C7383_109139</name>
</gene>
<evidence type="ECO:0000313" key="12">
    <source>
        <dbReference type="EMBL" id="PWJ74403.1"/>
    </source>
</evidence>
<dbReference type="PANTHER" id="PTHR39207">
    <property type="entry name" value="ALPHA-GLUCURONIDASE A"/>
    <property type="match status" value="1"/>
</dbReference>
<organism evidence="12 13">
    <name type="scientific">Murimonas intestini</name>
    <dbReference type="NCBI Taxonomy" id="1337051"/>
    <lineage>
        <taxon>Bacteria</taxon>
        <taxon>Bacillati</taxon>
        <taxon>Bacillota</taxon>
        <taxon>Clostridia</taxon>
        <taxon>Lachnospirales</taxon>
        <taxon>Lachnospiraceae</taxon>
        <taxon>Murimonas</taxon>
    </lineage>
</organism>
<dbReference type="Pfam" id="PF07488">
    <property type="entry name" value="Glyco_hydro_67M"/>
    <property type="match status" value="1"/>
</dbReference>
<feature type="active site" description="Proton donor" evidence="7">
    <location>
        <position position="268"/>
    </location>
</feature>
<accession>A0AB73T2G7</accession>
<dbReference type="Pfam" id="PF07477">
    <property type="entry name" value="Glyco_hydro_67C"/>
    <property type="match status" value="1"/>
</dbReference>
<dbReference type="PANTHER" id="PTHR39207:SF1">
    <property type="entry name" value="ALPHA-GLUCURONIDASE A"/>
    <property type="match status" value="1"/>
</dbReference>
<dbReference type="InterPro" id="IPR011100">
    <property type="entry name" value="Glyco_hydro_67_cat"/>
</dbReference>
<feature type="active site" description="Proton acceptor" evidence="7">
    <location>
        <position position="375"/>
    </location>
</feature>
<comment type="subunit">
    <text evidence="8">Homodimer.</text>
</comment>
<dbReference type="InterPro" id="IPR029018">
    <property type="entry name" value="Hex-like_dom2"/>
</dbReference>
<protein>
    <recommendedName>
        <fullName evidence="8">Xylan alpha-1,2-glucuronidase</fullName>
        <ecNumber evidence="8">3.2.1.131</ecNumber>
    </recommendedName>
</protein>
<comment type="caution">
    <text evidence="12">The sequence shown here is derived from an EMBL/GenBank/DDBJ whole genome shotgun (WGS) entry which is preliminary data.</text>
</comment>
<keyword evidence="6 8" id="KW-0624">Polysaccharide degradation</keyword>
<dbReference type="InterPro" id="IPR011395">
    <property type="entry name" value="Glyco_hydro_67_aGlcAse"/>
</dbReference>
<comment type="similarity">
    <text evidence="1 8">Belongs to the glycosyl hydrolase 67 family.</text>
</comment>
<feature type="domain" description="Alpha glucuronidase N-terminal" evidence="9">
    <location>
        <begin position="6"/>
        <end position="105"/>
    </location>
</feature>
<dbReference type="SUPFAM" id="SSF55545">
    <property type="entry name" value="beta-N-acetylhexosaminidase-like domain"/>
    <property type="match status" value="1"/>
</dbReference>
<dbReference type="RefSeq" id="WP_257497856.1">
    <property type="nucleotide sequence ID" value="NZ_JANKBI010000010.1"/>
</dbReference>
<keyword evidence="3 8" id="KW-0378">Hydrolase</keyword>
<evidence type="ECO:0000256" key="4">
    <source>
        <dbReference type="ARBA" id="ARBA00023277"/>
    </source>
</evidence>
<dbReference type="Gene3D" id="3.30.379.10">
    <property type="entry name" value="Chitobiase/beta-hexosaminidase domain 2-like"/>
    <property type="match status" value="1"/>
</dbReference>
<feature type="domain" description="Glycosyl hydrolase family 67 C-terminal" evidence="10">
    <location>
        <begin position="436"/>
        <end position="657"/>
    </location>
</feature>
<dbReference type="GO" id="GO:0045493">
    <property type="term" value="P:xylan catabolic process"/>
    <property type="evidence" value="ECO:0007669"/>
    <property type="project" value="UniProtKB-KW"/>
</dbReference>
<evidence type="ECO:0000259" key="9">
    <source>
        <dbReference type="Pfam" id="PF03648"/>
    </source>
</evidence>
<evidence type="ECO:0000256" key="5">
    <source>
        <dbReference type="ARBA" id="ARBA00023295"/>
    </source>
</evidence>
<sequence length="660" mass="74986">MSYENAWLTYRMRQDSRDKKYFSKVYAEDESIVAVTAVKELERAGREILGVRMEQAGCAAEAGICLRLVSDPAIGEEGYQLREEEGCITISSEGARGLLYGSFALIRRLQMELPLEGLCMLETPSNPLRMLNHWDNMDGSIERGYSGNSFFFKDEKVIVDERTRAYARMAASVGINASVINNVNVRGNATKLITEEYGKELREMSEIFAEYGIRLFLSLNFAAPMELGGLDSADPLDGQVAAWWKDTMEDIFRRIPNLGGFLVKADSEGRPGPFTYGRTHADGANVLADAAAPYGGIIIWRCFVYNCQQDWRDRKTDRARAGYDNFMPLDGKFRDNVILQIKNGPMDFQVREPVSSLLGGLTDTNQILEVQIAQEYTGQQRHVCYLIPMFKEILGFHTYCCGGQDTVADIVSGRTWGQKSCGMAAVANTGNDDNWTGHDLAAANLYGFGRLSFQTDAGARELAEEWAACTFGNDRVVTETVTKILMMSWPAYEKYTAPLGIGWMVNPNHHYGPNVDGYEYDRWGTYHRADHLGLGIDRSRQGTGYAQQYRKENADLYEDIKTCPEELLLFFHYIPYTYRLKSGKTLIQHIYDTHFEGAGDVESMDILWSSLEGKIPERVYKRVKERLEHQKEHSKEWRDQINTYFFRKSMIPDEKGRQIY</sequence>
<dbReference type="Pfam" id="PF03648">
    <property type="entry name" value="Glyco_hydro_67N"/>
    <property type="match status" value="1"/>
</dbReference>
<feature type="domain" description="Glycosyl hydrolase family 67 catalytic" evidence="11">
    <location>
        <begin position="110"/>
        <end position="435"/>
    </location>
</feature>
<dbReference type="GO" id="GO:0033939">
    <property type="term" value="F:xylan alpha-1,2-glucuronosidase activity"/>
    <property type="evidence" value="ECO:0007669"/>
    <property type="project" value="UniProtKB-EC"/>
</dbReference>
<evidence type="ECO:0000256" key="3">
    <source>
        <dbReference type="ARBA" id="ARBA00022801"/>
    </source>
</evidence>
<evidence type="ECO:0000256" key="2">
    <source>
        <dbReference type="ARBA" id="ARBA00022651"/>
    </source>
</evidence>
<keyword evidence="2 8" id="KW-0858">Xylan degradation</keyword>
<dbReference type="InterPro" id="IPR017853">
    <property type="entry name" value="GH"/>
</dbReference>